<name>A0A2U3L4B9_9BACT</name>
<dbReference type="OrthoDB" id="97893at2"/>
<sequence length="1382" mass="146782">MRIGLRVLSLMAAVAILCMGVAMPMWAQSTNTGTVVGTVMDSTGAVVASATVTLTDTATKAARTETTNGAGRYIFADVLSGAYDVTYAKPGFSTSKTQTTVTVGSAITINMTLQVGGANVVVEVTSVGTELQTMNATVGQTLTSAALDNLPTIGRDVNTFIELQPGVSTGGDVGGAVNDQSYFSLDGGNNSNDMDGSGGVYTGKQQGLVIGDPTGGMALGVSAGYAPPSGVMPTPADSVEEFKVNTAGQTADFNSSAGAEIKVVTKRGTSSFHGTAYDYYKDNNWSSNTWQNNQNNWNNQHIGLPSFHYSRFGGAVGGPVHPGEILGGKTFFFVNYEGFRFPNSETIFKNVPSDALKLGLLTDTATGKIAYNLNNTQVTGPDGKVYAANYGCSGAPGGLCDPLGLGLNPLVQQIWSKYSPESNTSTCSLGLCDGYNVQQFAGALSLPTKSNFWVGRIDHDFGSKEHFVASYRYYKIKLAGDDQVDYGGFFSGDKLGTPASLASNPVQDWYLVAGLTTNISNNVTNDFHFSHLRNWWAWSRSGGPPQIPGLGGALELDSGQTSDNSGVNGEDLGPYNLNNQSIRERFWDGMDNMFRDDVSQLHGNHLFQFGGTYQHNFNFHQRNDSGGAINAYPVYSLGDGSNGSLLSSSLYPCATTPTISTSAKTCDSLAATVLGVASIASQVFMRAGSNLTLQPPLSNAFDKSTIPYYNVYFSDTWHLKPTMTLTYGLGYALEMPPVEQEGKQAVLVDAANEPLSTATYEANTKKAALAGQVYNPVIGFALVHNAANGLKYPYNPFYGEFSPRVAFAWSPKATTGVLGNTVFRVGYGRQYGRTNGVVQVLVPLLGLGFEQPVACKSNQVVGGRWACGASGAGTYGAGPNQAFRVGSAASANGGPTVPLGSLLSQTLPQPVYPGYNNTYSSSPEGLDPNFRASAIDSINATFQKQLSRRITLEAGYMYRRITHEYEPIELNPVPYMMTLGGQQFKQAYANAVLEYCGGVTGMAGGGCAGNLSAVTAQPFFEHAMNTTNYGGVAGKSYCKGFANCTQAVVSNEAGNFANAQVWSLWSDLDNGGFNFPRSMQNTPIPSSPNGASGAFTDGAYQNASVGYSNYNAGFVSVHTADWRGLTAQSNFTWSKALGTGANAQSSSELTALDPFNLQEEYGRQAWDRKFIFTTYFVYSPPFYKGQSGVMGRLLGGWTFASIVAAGSGSPTQIGTTYGDYQAFGACDGVGCGDYDSENAVPIGPIPHTKAYVCPGNNFTGFCSNQTSGYPVNYFPNGTNQITNWRNPILGIDNRDGGNGILNGLAYWNMDFSIKKSIRVAENVNLEFQGVFANVFNHNQWTDNYVGLYQGSGAFGNLGGGYSTNGTAEAEPRNIEIGARVRF</sequence>
<gene>
    <name evidence="4" type="ORF">SBA1_680010</name>
</gene>
<accession>A0A2U3L4B9</accession>
<dbReference type="InterPro" id="IPR010917">
    <property type="entry name" value="TonB_rcpt_CS"/>
</dbReference>
<protein>
    <submittedName>
        <fullName evidence="4">Cna B domain protein</fullName>
    </submittedName>
</protein>
<dbReference type="SUPFAM" id="SSF56935">
    <property type="entry name" value="Porins"/>
    <property type="match status" value="1"/>
</dbReference>
<evidence type="ECO:0000256" key="1">
    <source>
        <dbReference type="SAM" id="MobiDB-lite"/>
    </source>
</evidence>
<dbReference type="PROSITE" id="PS01156">
    <property type="entry name" value="TONB_DEPENDENT_REC_2"/>
    <property type="match status" value="1"/>
</dbReference>
<dbReference type="InterPro" id="IPR008969">
    <property type="entry name" value="CarboxyPept-like_regulatory"/>
</dbReference>
<dbReference type="Gene3D" id="2.60.40.1120">
    <property type="entry name" value="Carboxypeptidase-like, regulatory domain"/>
    <property type="match status" value="1"/>
</dbReference>
<feature type="domain" description="TonB-dependent transporter Oar-like beta-barrel" evidence="3">
    <location>
        <begin position="264"/>
        <end position="1363"/>
    </location>
</feature>
<dbReference type="EMBL" id="OMOD01000164">
    <property type="protein sequence ID" value="SPF46756.1"/>
    <property type="molecule type" value="Genomic_DNA"/>
</dbReference>
<evidence type="ECO:0000259" key="3">
    <source>
        <dbReference type="Pfam" id="PF25183"/>
    </source>
</evidence>
<proteinExistence type="predicted"/>
<dbReference type="Pfam" id="PF25183">
    <property type="entry name" value="OMP_b-brl_4"/>
    <property type="match status" value="1"/>
</dbReference>
<dbReference type="Pfam" id="PF13620">
    <property type="entry name" value="CarboxypepD_reg"/>
    <property type="match status" value="1"/>
</dbReference>
<feature type="compositionally biased region" description="Polar residues" evidence="1">
    <location>
        <begin position="558"/>
        <end position="567"/>
    </location>
</feature>
<reference evidence="5" key="1">
    <citation type="submission" date="2018-02" db="EMBL/GenBank/DDBJ databases">
        <authorList>
            <person name="Hausmann B."/>
        </authorList>
    </citation>
    <scope>NUCLEOTIDE SEQUENCE [LARGE SCALE GENOMIC DNA]</scope>
    <source>
        <strain evidence="5">Peat soil MAG SbA1</strain>
    </source>
</reference>
<dbReference type="Proteomes" id="UP000238701">
    <property type="component" value="Unassembled WGS sequence"/>
</dbReference>
<feature type="region of interest" description="Disordered" evidence="1">
    <location>
        <begin position="554"/>
        <end position="574"/>
    </location>
</feature>
<keyword evidence="2" id="KW-0732">Signal</keyword>
<evidence type="ECO:0000313" key="5">
    <source>
        <dbReference type="Proteomes" id="UP000238701"/>
    </source>
</evidence>
<evidence type="ECO:0000313" key="4">
    <source>
        <dbReference type="EMBL" id="SPF46756.1"/>
    </source>
</evidence>
<organism evidence="4 5">
    <name type="scientific">Candidatus Sulfotelmatobacter kueseliae</name>
    <dbReference type="NCBI Taxonomy" id="2042962"/>
    <lineage>
        <taxon>Bacteria</taxon>
        <taxon>Pseudomonadati</taxon>
        <taxon>Acidobacteriota</taxon>
        <taxon>Terriglobia</taxon>
        <taxon>Terriglobales</taxon>
        <taxon>Candidatus Korobacteraceae</taxon>
        <taxon>Candidatus Sulfotelmatobacter</taxon>
    </lineage>
</organism>
<dbReference type="SUPFAM" id="SSF49464">
    <property type="entry name" value="Carboxypeptidase regulatory domain-like"/>
    <property type="match status" value="1"/>
</dbReference>
<feature type="signal peptide" evidence="2">
    <location>
        <begin position="1"/>
        <end position="27"/>
    </location>
</feature>
<dbReference type="InterPro" id="IPR057601">
    <property type="entry name" value="Oar-like_b-barrel"/>
</dbReference>
<feature type="chain" id="PRO_5015606933" evidence="2">
    <location>
        <begin position="28"/>
        <end position="1382"/>
    </location>
</feature>
<evidence type="ECO:0000256" key="2">
    <source>
        <dbReference type="SAM" id="SignalP"/>
    </source>
</evidence>